<feature type="domain" description="N-acetyltransferase" evidence="3">
    <location>
        <begin position="3"/>
        <end position="143"/>
    </location>
</feature>
<dbReference type="PANTHER" id="PTHR43800">
    <property type="entry name" value="PEPTIDYL-LYSINE N-ACETYLTRANSFERASE YJAB"/>
    <property type="match status" value="1"/>
</dbReference>
<dbReference type="Pfam" id="PF13673">
    <property type="entry name" value="Acetyltransf_10"/>
    <property type="match status" value="1"/>
</dbReference>
<dbReference type="InterPro" id="IPR016181">
    <property type="entry name" value="Acyl_CoA_acyltransferase"/>
</dbReference>
<protein>
    <submittedName>
        <fullName evidence="4">GCN5-related N-acetyltransferase</fullName>
    </submittedName>
</protein>
<accession>B7KFU1</accession>
<evidence type="ECO:0000313" key="5">
    <source>
        <dbReference type="Proteomes" id="UP000002384"/>
    </source>
</evidence>
<dbReference type="PANTHER" id="PTHR43800:SF1">
    <property type="entry name" value="PEPTIDYL-LYSINE N-ACETYLTRANSFERASE YJAB"/>
    <property type="match status" value="1"/>
</dbReference>
<proteinExistence type="predicted"/>
<dbReference type="KEGG" id="cyc:PCC7424_0675"/>
<dbReference type="InterPro" id="IPR000182">
    <property type="entry name" value="GNAT_dom"/>
</dbReference>
<dbReference type="CDD" id="cd04301">
    <property type="entry name" value="NAT_SF"/>
    <property type="match status" value="1"/>
</dbReference>
<reference evidence="5" key="1">
    <citation type="journal article" date="2011" name="MBio">
        <title>Novel metabolic attributes of the genus Cyanothece, comprising a group of unicellular nitrogen-fixing Cyanobacteria.</title>
        <authorList>
            <person name="Bandyopadhyay A."/>
            <person name="Elvitigala T."/>
            <person name="Welsh E."/>
            <person name="Stockel J."/>
            <person name="Liberton M."/>
            <person name="Min H."/>
            <person name="Sherman L.A."/>
            <person name="Pakrasi H.B."/>
        </authorList>
    </citation>
    <scope>NUCLEOTIDE SEQUENCE [LARGE SCALE GENOMIC DNA]</scope>
    <source>
        <strain evidence="5">PCC 7424</strain>
    </source>
</reference>
<dbReference type="AlphaFoldDB" id="B7KFU1"/>
<gene>
    <name evidence="4" type="ordered locus">PCC7424_0675</name>
</gene>
<evidence type="ECO:0000256" key="2">
    <source>
        <dbReference type="ARBA" id="ARBA00023315"/>
    </source>
</evidence>
<dbReference type="SUPFAM" id="SSF55729">
    <property type="entry name" value="Acyl-CoA N-acyltransferases (Nat)"/>
    <property type="match status" value="1"/>
</dbReference>
<dbReference type="EMBL" id="CP001291">
    <property type="protein sequence ID" value="ACK69134.1"/>
    <property type="molecule type" value="Genomic_DNA"/>
</dbReference>
<evidence type="ECO:0000259" key="3">
    <source>
        <dbReference type="PROSITE" id="PS51186"/>
    </source>
</evidence>
<keyword evidence="5" id="KW-1185">Reference proteome</keyword>
<evidence type="ECO:0000313" key="4">
    <source>
        <dbReference type="EMBL" id="ACK69134.1"/>
    </source>
</evidence>
<dbReference type="PROSITE" id="PS51186">
    <property type="entry name" value="GNAT"/>
    <property type="match status" value="1"/>
</dbReference>
<dbReference type="GO" id="GO:0016747">
    <property type="term" value="F:acyltransferase activity, transferring groups other than amino-acyl groups"/>
    <property type="evidence" value="ECO:0007669"/>
    <property type="project" value="InterPro"/>
</dbReference>
<keyword evidence="1 4" id="KW-0808">Transferase</keyword>
<dbReference type="HOGENOM" id="CLU_013985_22_2_3"/>
<dbReference type="eggNOG" id="COG0456">
    <property type="taxonomic scope" value="Bacteria"/>
</dbReference>
<name>B7KFU1_GLOC7</name>
<dbReference type="RefSeq" id="WP_012598081.1">
    <property type="nucleotide sequence ID" value="NC_011729.1"/>
</dbReference>
<dbReference type="OrthoDB" id="9790865at2"/>
<organism evidence="4 5">
    <name type="scientific">Gloeothece citriformis (strain PCC 7424)</name>
    <name type="common">Cyanothece sp. (strain PCC 7424)</name>
    <dbReference type="NCBI Taxonomy" id="65393"/>
    <lineage>
        <taxon>Bacteria</taxon>
        <taxon>Bacillati</taxon>
        <taxon>Cyanobacteriota</taxon>
        <taxon>Cyanophyceae</taxon>
        <taxon>Oscillatoriophycideae</taxon>
        <taxon>Chroococcales</taxon>
        <taxon>Aphanothecaceae</taxon>
        <taxon>Gloeothece</taxon>
        <taxon>Gloeothece citriformis</taxon>
    </lineage>
</organism>
<dbReference type="Proteomes" id="UP000002384">
    <property type="component" value="Chromosome"/>
</dbReference>
<evidence type="ECO:0000256" key="1">
    <source>
        <dbReference type="ARBA" id="ARBA00022679"/>
    </source>
</evidence>
<keyword evidence="2" id="KW-0012">Acyltransferase</keyword>
<dbReference type="Gene3D" id="3.40.630.30">
    <property type="match status" value="1"/>
</dbReference>
<sequence length="143" mass="16877">MKILLRQAKDDELNFLDALYTENMKESVERVYPWNPNLFRQNFVAADYQVIEIEKVIIGFIKVVREEKEIYLGEIQVRRVYQNQGIGTQLINSLKEEAQDSGKNIRLRVLQKNSAYNLYKKLGFEVVEESQTHKIMKWIPPSI</sequence>